<evidence type="ECO:0008006" key="3">
    <source>
        <dbReference type="Google" id="ProtNLM"/>
    </source>
</evidence>
<sequence>MADLTKLDAKGLQTFVDNDVADFMKDLEDIRKDAPGIPALKSLARGDSDPDHLMENPVFSIGPMGLDDSLVPGKKLIAQAGAGAGAIDKVLAEQRLLFRNMDRNLRETIRTLLKSQGDSLESIGGQKLLDIFSDSKQ</sequence>
<dbReference type="Proteomes" id="UP000181909">
    <property type="component" value="Unassembled WGS sequence"/>
</dbReference>
<name>A0A1K2F717_STRAR</name>
<organism evidence="1 2">
    <name type="scientific">Streptomyces atratus</name>
    <dbReference type="NCBI Taxonomy" id="1893"/>
    <lineage>
        <taxon>Bacteria</taxon>
        <taxon>Bacillati</taxon>
        <taxon>Actinomycetota</taxon>
        <taxon>Actinomycetes</taxon>
        <taxon>Kitasatosporales</taxon>
        <taxon>Streptomycetaceae</taxon>
        <taxon>Streptomyces</taxon>
    </lineage>
</organism>
<reference evidence="1 2" key="1">
    <citation type="submission" date="2016-11" db="EMBL/GenBank/DDBJ databases">
        <authorList>
            <person name="Jaros S."/>
            <person name="Januszkiewicz K."/>
            <person name="Wedrychowicz H."/>
        </authorList>
    </citation>
    <scope>NUCLEOTIDE SEQUENCE [LARGE SCALE GENOMIC DNA]</scope>
    <source>
        <strain evidence="1 2">OK807</strain>
    </source>
</reference>
<dbReference type="NCBIfam" id="NF033533">
    <property type="entry name" value="lone7_assoc_B"/>
    <property type="match status" value="1"/>
</dbReference>
<dbReference type="STRING" id="1893.SAMN02787144_103329"/>
<evidence type="ECO:0000313" key="1">
    <source>
        <dbReference type="EMBL" id="SFY43052.1"/>
    </source>
</evidence>
<proteinExistence type="predicted"/>
<protein>
    <recommendedName>
        <fullName evidence="3">Type VII secretion system-associated protein</fullName>
    </recommendedName>
</protein>
<accession>A0A1K2F717</accession>
<dbReference type="EMBL" id="FPJO01000033">
    <property type="protein sequence ID" value="SFY43052.1"/>
    <property type="molecule type" value="Genomic_DNA"/>
</dbReference>
<evidence type="ECO:0000313" key="2">
    <source>
        <dbReference type="Proteomes" id="UP000181909"/>
    </source>
</evidence>
<dbReference type="RefSeq" id="WP_072489018.1">
    <property type="nucleotide sequence ID" value="NZ_CP108277.1"/>
</dbReference>
<dbReference type="AlphaFoldDB" id="A0A1K2F717"/>
<gene>
    <name evidence="1" type="ORF">SAMN02787144_103329</name>
</gene>
<dbReference type="InterPro" id="IPR049801">
    <property type="entry name" value="T7SS_assoc-like"/>
</dbReference>